<keyword evidence="1" id="KW-0732">Signal</keyword>
<organism evidence="4 5">
    <name type="scientific">Polaribacter filamentus</name>
    <dbReference type="NCBI Taxonomy" id="53483"/>
    <lineage>
        <taxon>Bacteria</taxon>
        <taxon>Pseudomonadati</taxon>
        <taxon>Bacteroidota</taxon>
        <taxon>Flavobacteriia</taxon>
        <taxon>Flavobacteriales</taxon>
        <taxon>Flavobacteriaceae</taxon>
    </lineage>
</organism>
<dbReference type="InterPro" id="IPR050570">
    <property type="entry name" value="Cell_wall_metabolism_enzyme"/>
</dbReference>
<dbReference type="Gene3D" id="2.70.70.10">
    <property type="entry name" value="Glucose Permease (Domain IIA)"/>
    <property type="match status" value="1"/>
</dbReference>
<dbReference type="AlphaFoldDB" id="A0A2S7L0P7"/>
<dbReference type="CDD" id="cd12797">
    <property type="entry name" value="M23_peptidase"/>
    <property type="match status" value="1"/>
</dbReference>
<dbReference type="OrthoDB" id="9814377at2"/>
<dbReference type="EMBL" id="MQUA01000013">
    <property type="protein sequence ID" value="PQB08460.1"/>
    <property type="molecule type" value="Genomic_DNA"/>
</dbReference>
<dbReference type="SUPFAM" id="SSF51261">
    <property type="entry name" value="Duplicated hybrid motif"/>
    <property type="match status" value="1"/>
</dbReference>
<keyword evidence="2" id="KW-0812">Transmembrane</keyword>
<protein>
    <submittedName>
        <fullName evidence="4">Peptidase M23</fullName>
    </submittedName>
</protein>
<evidence type="ECO:0000256" key="1">
    <source>
        <dbReference type="ARBA" id="ARBA00022729"/>
    </source>
</evidence>
<evidence type="ECO:0000259" key="3">
    <source>
        <dbReference type="Pfam" id="PF01551"/>
    </source>
</evidence>
<evidence type="ECO:0000313" key="4">
    <source>
        <dbReference type="EMBL" id="PQB08460.1"/>
    </source>
</evidence>
<dbReference type="PANTHER" id="PTHR21666">
    <property type="entry name" value="PEPTIDASE-RELATED"/>
    <property type="match status" value="1"/>
</dbReference>
<dbReference type="Proteomes" id="UP000239522">
    <property type="component" value="Unassembled WGS sequence"/>
</dbReference>
<dbReference type="GO" id="GO:0004222">
    <property type="term" value="F:metalloendopeptidase activity"/>
    <property type="evidence" value="ECO:0007669"/>
    <property type="project" value="TreeGrafter"/>
</dbReference>
<dbReference type="InterPro" id="IPR011055">
    <property type="entry name" value="Dup_hybrid_motif"/>
</dbReference>
<evidence type="ECO:0000313" key="5">
    <source>
        <dbReference type="Proteomes" id="UP000239522"/>
    </source>
</evidence>
<dbReference type="PANTHER" id="PTHR21666:SF289">
    <property type="entry name" value="L-ALA--D-GLU ENDOPEPTIDASE"/>
    <property type="match status" value="1"/>
</dbReference>
<keyword evidence="2" id="KW-0472">Membrane</keyword>
<sequence>MKTPFCGKTKEKKGKLQQKLTNKYRLVVLNEGTFEERFSLRLSLLNVFVLGGVLSFLLILVTTFFITFTPVKQYIPGYSSTELKIKATKLAIQTDSLKKRLTILQNFTKALQPILTGEIRVEVLDSLQLLERISIQDSLLNASKEDSIFREKIDIEDRFPIQNNALTNVKIVFFPPLTGTISQGFDIKKNHLAVDIVAKKNTAVKAIADGTVIFSGWTTETGYVIILKHAYDYISVYKHNGNLLKEQGNLVKSGEVIASVGSTGEFSTGPHLHFELWSGGYAINPTNLIDF</sequence>
<feature type="domain" description="M23ase beta-sheet core" evidence="3">
    <location>
        <begin position="190"/>
        <end position="285"/>
    </location>
</feature>
<feature type="transmembrane region" description="Helical" evidence="2">
    <location>
        <begin position="44"/>
        <end position="66"/>
    </location>
</feature>
<dbReference type="Pfam" id="PF01551">
    <property type="entry name" value="Peptidase_M23"/>
    <property type="match status" value="1"/>
</dbReference>
<gene>
    <name evidence="4" type="ORF">BST83_16005</name>
</gene>
<comment type="caution">
    <text evidence="4">The sequence shown here is derived from an EMBL/GenBank/DDBJ whole genome shotgun (WGS) entry which is preliminary data.</text>
</comment>
<dbReference type="InterPro" id="IPR016047">
    <property type="entry name" value="M23ase_b-sheet_dom"/>
</dbReference>
<keyword evidence="2" id="KW-1133">Transmembrane helix</keyword>
<evidence type="ECO:0000256" key="2">
    <source>
        <dbReference type="SAM" id="Phobius"/>
    </source>
</evidence>
<accession>A0A2S7L0P7</accession>
<reference evidence="4 5" key="1">
    <citation type="submission" date="2016-11" db="EMBL/GenBank/DDBJ databases">
        <title>Trade-off between light-utilization and light-protection in marine flavobacteria.</title>
        <authorList>
            <person name="Kumagai Y."/>
        </authorList>
    </citation>
    <scope>NUCLEOTIDE SEQUENCE [LARGE SCALE GENOMIC DNA]</scope>
    <source>
        <strain evidence="4 5">ATCC 700397</strain>
    </source>
</reference>
<name>A0A2S7L0P7_9FLAO</name>
<keyword evidence="5" id="KW-1185">Reference proteome</keyword>
<proteinExistence type="predicted"/>